<feature type="transmembrane region" description="Helical" evidence="1">
    <location>
        <begin position="468"/>
        <end position="488"/>
    </location>
</feature>
<evidence type="ECO:0000313" key="5">
    <source>
        <dbReference type="Proteomes" id="UP000469424"/>
    </source>
</evidence>
<feature type="transmembrane region" description="Helical" evidence="1">
    <location>
        <begin position="238"/>
        <end position="257"/>
    </location>
</feature>
<feature type="transmembrane region" description="Helical" evidence="1">
    <location>
        <begin position="21"/>
        <end position="41"/>
    </location>
</feature>
<proteinExistence type="predicted"/>
<dbReference type="EMBL" id="VUNA01000002">
    <property type="protein sequence ID" value="MST70096.1"/>
    <property type="molecule type" value="Genomic_DNA"/>
</dbReference>
<evidence type="ECO:0000256" key="1">
    <source>
        <dbReference type="SAM" id="Phobius"/>
    </source>
</evidence>
<evidence type="ECO:0000259" key="3">
    <source>
        <dbReference type="Pfam" id="PF20990"/>
    </source>
</evidence>
<gene>
    <name evidence="4" type="ORF">FYJ65_01875</name>
</gene>
<keyword evidence="1" id="KW-1133">Transmembrane helix</keyword>
<dbReference type="Proteomes" id="UP000469424">
    <property type="component" value="Unassembled WGS sequence"/>
</dbReference>
<protein>
    <submittedName>
        <fullName evidence="4">DUF2207 domain-containing protein</fullName>
    </submittedName>
</protein>
<evidence type="ECO:0000313" key="4">
    <source>
        <dbReference type="EMBL" id="MST70096.1"/>
    </source>
</evidence>
<feature type="transmembrane region" description="Helical" evidence="1">
    <location>
        <begin position="406"/>
        <end position="425"/>
    </location>
</feature>
<comment type="caution">
    <text evidence="4">The sequence shown here is derived from an EMBL/GenBank/DDBJ whole genome shotgun (WGS) entry which is preliminary data.</text>
</comment>
<evidence type="ECO:0000259" key="2">
    <source>
        <dbReference type="Pfam" id="PF09972"/>
    </source>
</evidence>
<name>A0A6N7XJI9_9FIRM</name>
<sequence length="661" mass="74051">MCISCETTQRKESPVSTSTKTFRYLIFAVAFAAFLYIAGFVNADTVYGYTTPEYDVDIHANINQTFDYRERITVDFGEEAHHGIYRYIPLGSKYRIKDIKVNNYEYDTYAESGNQVIKVGSADTTLKGKQTYIIRYTIQGIQDNDSKADYMNLDGIPGGWETPIDKAKVTIHLPKDFEFKDLQYYSGTYGSTINKYGTWKKDGPTIVYEAENLPKSAGASVYGVLPEGSWTGSLSYGWLKNLLLILVLAGTLIMVLLRITWGRNPEITETVEFYPPEGLTPIDVGYIIDGTVDDSDMTATFFYLADKGYIDIDEYKKNKFKFTRLGDLPESEKPSIQRFFRGIFGSSAFKDYETLKEKDPKKLTVRTKDIGNRMHHAFEDIPSLVDDEYSGGHKLFTTKSRKADRIGKMIFFLVPALATALLMFLNTTLSLLYSAAAGLVVGLFFLALTRKLVSIYYYRKSRKGSSVALKFALWVTIYAFAVLGYVQFFCLDSEWGYNDGRITTILLAFFVIGPLVLLGMKSRSDWSAALYGRVLGFRNFIRDAELDRIEELVEGNPSYFYNVLPYAYVFGMTKKWASKFESIPVERPSWYSPYNTAENAYFDVVMMDSMLNHVSTGVTDVIHESIAKSSDSGNSGGIFSSSGSGSSFSGGGFGGGGGGAW</sequence>
<feature type="domain" description="DUF2207" evidence="2">
    <location>
        <begin position="52"/>
        <end position="221"/>
    </location>
</feature>
<dbReference type="AlphaFoldDB" id="A0A6N7XJI9"/>
<dbReference type="Pfam" id="PF20990">
    <property type="entry name" value="DUF2207_C"/>
    <property type="match status" value="1"/>
</dbReference>
<feature type="transmembrane region" description="Helical" evidence="1">
    <location>
        <begin position="431"/>
        <end position="448"/>
    </location>
</feature>
<dbReference type="InterPro" id="IPR018702">
    <property type="entry name" value="DUF2207"/>
</dbReference>
<reference evidence="4 5" key="1">
    <citation type="submission" date="2019-08" db="EMBL/GenBank/DDBJ databases">
        <title>In-depth cultivation of the pig gut microbiome towards novel bacterial diversity and tailored functional studies.</title>
        <authorList>
            <person name="Wylensek D."/>
            <person name="Hitch T.C.A."/>
            <person name="Clavel T."/>
        </authorList>
    </citation>
    <scope>NUCLEOTIDE SEQUENCE [LARGE SCALE GENOMIC DNA]</scope>
    <source>
        <strain evidence="4 5">WCA-MUC-591-APC-4B</strain>
    </source>
</reference>
<dbReference type="InterPro" id="IPR048389">
    <property type="entry name" value="YciQ-like_C"/>
</dbReference>
<organism evidence="4 5">
    <name type="scientific">Mogibacterium kristiansenii</name>
    <dbReference type="NCBI Taxonomy" id="2606708"/>
    <lineage>
        <taxon>Bacteria</taxon>
        <taxon>Bacillati</taxon>
        <taxon>Bacillota</taxon>
        <taxon>Clostridia</taxon>
        <taxon>Peptostreptococcales</taxon>
        <taxon>Anaerovoracaceae</taxon>
        <taxon>Mogibacterium</taxon>
    </lineage>
</organism>
<feature type="domain" description="Predicted membrane protein YciQ-like C-terminal" evidence="3">
    <location>
        <begin position="272"/>
        <end position="580"/>
    </location>
</feature>
<dbReference type="Pfam" id="PF09972">
    <property type="entry name" value="DUF2207"/>
    <property type="match status" value="1"/>
</dbReference>
<keyword evidence="1" id="KW-0472">Membrane</keyword>
<keyword evidence="5" id="KW-1185">Reference proteome</keyword>
<feature type="transmembrane region" description="Helical" evidence="1">
    <location>
        <begin position="500"/>
        <end position="520"/>
    </location>
</feature>
<accession>A0A6N7XJI9</accession>
<keyword evidence="1" id="KW-0812">Transmembrane</keyword>